<name>A0A2P2KRE3_RHIMU</name>
<organism evidence="2">
    <name type="scientific">Rhizophora mucronata</name>
    <name type="common">Asiatic mangrove</name>
    <dbReference type="NCBI Taxonomy" id="61149"/>
    <lineage>
        <taxon>Eukaryota</taxon>
        <taxon>Viridiplantae</taxon>
        <taxon>Streptophyta</taxon>
        <taxon>Embryophyta</taxon>
        <taxon>Tracheophyta</taxon>
        <taxon>Spermatophyta</taxon>
        <taxon>Magnoliopsida</taxon>
        <taxon>eudicotyledons</taxon>
        <taxon>Gunneridae</taxon>
        <taxon>Pentapetalae</taxon>
        <taxon>rosids</taxon>
        <taxon>fabids</taxon>
        <taxon>Malpighiales</taxon>
        <taxon>Rhizophoraceae</taxon>
        <taxon>Rhizophora</taxon>
    </lineage>
</organism>
<proteinExistence type="predicted"/>
<evidence type="ECO:0000313" key="2">
    <source>
        <dbReference type="EMBL" id="MBX08274.1"/>
    </source>
</evidence>
<sequence>MKSTRSRFMWLFFDSHAAICFSFCHDGSPHLQFTVIKSLFLPNLKCSYFPYYFNPLHSAEVELTVICLVILANMMMLRRKK</sequence>
<evidence type="ECO:0008006" key="3">
    <source>
        <dbReference type="Google" id="ProtNLM"/>
    </source>
</evidence>
<keyword evidence="1" id="KW-0732">Signal</keyword>
<dbReference type="AlphaFoldDB" id="A0A2P2KRE3"/>
<evidence type="ECO:0000256" key="1">
    <source>
        <dbReference type="SAM" id="SignalP"/>
    </source>
</evidence>
<feature type="chain" id="PRO_5015201364" description="Secreted protein" evidence="1">
    <location>
        <begin position="21"/>
        <end position="81"/>
    </location>
</feature>
<reference evidence="2" key="1">
    <citation type="submission" date="2018-02" db="EMBL/GenBank/DDBJ databases">
        <title>Rhizophora mucronata_Transcriptome.</title>
        <authorList>
            <person name="Meera S.P."/>
            <person name="Sreeshan A."/>
            <person name="Augustine A."/>
        </authorList>
    </citation>
    <scope>NUCLEOTIDE SEQUENCE</scope>
    <source>
        <tissue evidence="2">Leaf</tissue>
    </source>
</reference>
<protein>
    <recommendedName>
        <fullName evidence="3">Secreted protein</fullName>
    </recommendedName>
</protein>
<accession>A0A2P2KRE3</accession>
<dbReference type="EMBL" id="GGEC01027790">
    <property type="protein sequence ID" value="MBX08274.1"/>
    <property type="molecule type" value="Transcribed_RNA"/>
</dbReference>
<feature type="signal peptide" evidence="1">
    <location>
        <begin position="1"/>
        <end position="20"/>
    </location>
</feature>